<dbReference type="CDD" id="cd00405">
    <property type="entry name" value="PRAI"/>
    <property type="match status" value="1"/>
</dbReference>
<dbReference type="InterPro" id="IPR011060">
    <property type="entry name" value="RibuloseP-bd_barrel"/>
</dbReference>
<evidence type="ECO:0000256" key="9">
    <source>
        <dbReference type="HAMAP-Rule" id="MF_00135"/>
    </source>
</evidence>
<keyword evidence="6 9" id="KW-0822">Tryptophan biosynthesis</keyword>
<evidence type="ECO:0000256" key="6">
    <source>
        <dbReference type="ARBA" id="ARBA00022822"/>
    </source>
</evidence>
<comment type="caution">
    <text evidence="11">The sequence shown here is derived from an EMBL/GenBank/DDBJ whole genome shotgun (WGS) entry which is preliminary data.</text>
</comment>
<evidence type="ECO:0000256" key="3">
    <source>
        <dbReference type="ARBA" id="ARBA00012572"/>
    </source>
</evidence>
<keyword evidence="12" id="KW-1185">Reference proteome</keyword>
<evidence type="ECO:0000256" key="7">
    <source>
        <dbReference type="ARBA" id="ARBA00023141"/>
    </source>
</evidence>
<reference evidence="11 12" key="1">
    <citation type="submission" date="2024-03" db="EMBL/GenBank/DDBJ databases">
        <title>Novel species of the genus Variovorax.</title>
        <authorList>
            <person name="Liu Q."/>
            <person name="Xin Y.-H."/>
        </authorList>
    </citation>
    <scope>NUCLEOTIDE SEQUENCE [LARGE SCALE GENOMIC DNA]</scope>
    <source>
        <strain evidence="11 12">KACC 18900</strain>
    </source>
</reference>
<sequence length="224" mass="23154">MTPTTRIKICGLTREQDVDAAVEAGADAIGFVLYPKSPRAVSAERAAELASRLPPFVTPVLLFVNEDAPTTIAALTQVPGAMAQFHGDETPAQCDAGAGNGRFRYMRAARIPIGAAGAAFDLVKYAADFSNAQAILLDAHVDGFGGGGKAFDWSLLPHVANAHLVLSGGLSPANVGDGIRALRPRCKTLAVDVSSGVEASKGIKDAAKIREFIAAVRAADSNAT</sequence>
<dbReference type="InterPro" id="IPR044643">
    <property type="entry name" value="TrpF_fam"/>
</dbReference>
<comment type="pathway">
    <text evidence="2 9">Amino-acid biosynthesis; L-tryptophan biosynthesis; L-tryptophan from chorismate: step 3/5.</text>
</comment>
<comment type="similarity">
    <text evidence="9">Belongs to the TrpF family.</text>
</comment>
<evidence type="ECO:0000259" key="10">
    <source>
        <dbReference type="Pfam" id="PF00697"/>
    </source>
</evidence>
<dbReference type="RefSeq" id="WP_340344339.1">
    <property type="nucleotide sequence ID" value="NZ_JBBKZT010000009.1"/>
</dbReference>
<comment type="catalytic activity">
    <reaction evidence="1 9">
        <text>N-(5-phospho-beta-D-ribosyl)anthranilate = 1-(2-carboxyphenylamino)-1-deoxy-D-ribulose 5-phosphate</text>
        <dbReference type="Rhea" id="RHEA:21540"/>
        <dbReference type="ChEBI" id="CHEBI:18277"/>
        <dbReference type="ChEBI" id="CHEBI:58613"/>
        <dbReference type="EC" id="5.3.1.24"/>
    </reaction>
</comment>
<evidence type="ECO:0000256" key="5">
    <source>
        <dbReference type="ARBA" id="ARBA00022605"/>
    </source>
</evidence>
<dbReference type="SUPFAM" id="SSF51366">
    <property type="entry name" value="Ribulose-phoshate binding barrel"/>
    <property type="match status" value="1"/>
</dbReference>
<accession>A0ABU8WNC0</accession>
<protein>
    <recommendedName>
        <fullName evidence="4 9">N-(5'-phosphoribosyl)anthranilate isomerase</fullName>
        <shortName evidence="9">PRAI</shortName>
        <ecNumber evidence="3 9">5.3.1.24</ecNumber>
    </recommendedName>
</protein>
<keyword evidence="5 9" id="KW-0028">Amino-acid biosynthesis</keyword>
<evidence type="ECO:0000256" key="1">
    <source>
        <dbReference type="ARBA" id="ARBA00001164"/>
    </source>
</evidence>
<dbReference type="EC" id="5.3.1.24" evidence="3 9"/>
<dbReference type="Proteomes" id="UP001385892">
    <property type="component" value="Unassembled WGS sequence"/>
</dbReference>
<dbReference type="GO" id="GO:0004640">
    <property type="term" value="F:phosphoribosylanthranilate isomerase activity"/>
    <property type="evidence" value="ECO:0007669"/>
    <property type="project" value="UniProtKB-EC"/>
</dbReference>
<dbReference type="PANTHER" id="PTHR42894:SF1">
    <property type="entry name" value="N-(5'-PHOSPHORIBOSYL)ANTHRANILATE ISOMERASE"/>
    <property type="match status" value="1"/>
</dbReference>
<dbReference type="Gene3D" id="3.20.20.70">
    <property type="entry name" value="Aldolase class I"/>
    <property type="match status" value="1"/>
</dbReference>
<name>A0ABU8WNC0_9BURK</name>
<evidence type="ECO:0000256" key="4">
    <source>
        <dbReference type="ARBA" id="ARBA00022272"/>
    </source>
</evidence>
<gene>
    <name evidence="9" type="primary">trpF</name>
    <name evidence="11" type="ORF">WKW82_20335</name>
</gene>
<dbReference type="EMBL" id="JBBKZT010000009">
    <property type="protein sequence ID" value="MEJ8849017.1"/>
    <property type="molecule type" value="Genomic_DNA"/>
</dbReference>
<proteinExistence type="inferred from homology"/>
<evidence type="ECO:0000256" key="8">
    <source>
        <dbReference type="ARBA" id="ARBA00023235"/>
    </source>
</evidence>
<evidence type="ECO:0000313" key="12">
    <source>
        <dbReference type="Proteomes" id="UP001385892"/>
    </source>
</evidence>
<dbReference type="InterPro" id="IPR013785">
    <property type="entry name" value="Aldolase_TIM"/>
</dbReference>
<dbReference type="HAMAP" id="MF_00135">
    <property type="entry name" value="PRAI"/>
    <property type="match status" value="1"/>
</dbReference>
<dbReference type="InterPro" id="IPR001240">
    <property type="entry name" value="PRAI_dom"/>
</dbReference>
<evidence type="ECO:0000256" key="2">
    <source>
        <dbReference type="ARBA" id="ARBA00004664"/>
    </source>
</evidence>
<dbReference type="Pfam" id="PF00697">
    <property type="entry name" value="PRAI"/>
    <property type="match status" value="1"/>
</dbReference>
<organism evidence="11 12">
    <name type="scientific">Variovorax rhizosphaerae</name>
    <dbReference type="NCBI Taxonomy" id="1836200"/>
    <lineage>
        <taxon>Bacteria</taxon>
        <taxon>Pseudomonadati</taxon>
        <taxon>Pseudomonadota</taxon>
        <taxon>Betaproteobacteria</taxon>
        <taxon>Burkholderiales</taxon>
        <taxon>Comamonadaceae</taxon>
        <taxon>Variovorax</taxon>
    </lineage>
</organism>
<dbReference type="PANTHER" id="PTHR42894">
    <property type="entry name" value="N-(5'-PHOSPHORIBOSYL)ANTHRANILATE ISOMERASE"/>
    <property type="match status" value="1"/>
</dbReference>
<feature type="domain" description="N-(5'phosphoribosyl) anthranilate isomerase (PRAI)" evidence="10">
    <location>
        <begin position="7"/>
        <end position="214"/>
    </location>
</feature>
<evidence type="ECO:0000313" key="11">
    <source>
        <dbReference type="EMBL" id="MEJ8849017.1"/>
    </source>
</evidence>
<keyword evidence="8 9" id="KW-0413">Isomerase</keyword>
<dbReference type="NCBIfam" id="NF002299">
    <property type="entry name" value="PRK01222.1-6"/>
    <property type="match status" value="1"/>
</dbReference>
<keyword evidence="7 9" id="KW-0057">Aromatic amino acid biosynthesis</keyword>